<gene>
    <name evidence="1" type="ORF">KUDE01_020918</name>
</gene>
<sequence>MTSNSGPWTSMMSTTPSSNSICGMTGMNGTTMIYCPSFTCNYTDCYTMYTSQNTTLCADGVCLCQLIKQTDMCYTVGCSLSCADSCVNASQTNCSVYCCNSTGCLNSSFASMMMNTTTDCYKTFQKAQTCTSSQPHCQLKKETEGSGLKWTAGCTTNCSAQTPCKASTLPPCHLECCNATMNSCLRLNGTLNVPNFSTRGPHLNTELVASLFCLLAITLML</sequence>
<keyword evidence="2" id="KW-1185">Reference proteome</keyword>
<organism evidence="1 2">
    <name type="scientific">Dissostichus eleginoides</name>
    <name type="common">Patagonian toothfish</name>
    <name type="synonym">Dissostichus amissus</name>
    <dbReference type="NCBI Taxonomy" id="100907"/>
    <lineage>
        <taxon>Eukaryota</taxon>
        <taxon>Metazoa</taxon>
        <taxon>Chordata</taxon>
        <taxon>Craniata</taxon>
        <taxon>Vertebrata</taxon>
        <taxon>Euteleostomi</taxon>
        <taxon>Actinopterygii</taxon>
        <taxon>Neopterygii</taxon>
        <taxon>Teleostei</taxon>
        <taxon>Neoteleostei</taxon>
        <taxon>Acanthomorphata</taxon>
        <taxon>Eupercaria</taxon>
        <taxon>Perciformes</taxon>
        <taxon>Notothenioidei</taxon>
        <taxon>Nototheniidae</taxon>
        <taxon>Dissostichus</taxon>
    </lineage>
</organism>
<proteinExistence type="predicted"/>
<name>A0AAD9C3T9_DISEL</name>
<dbReference type="AlphaFoldDB" id="A0AAD9C3T9"/>
<dbReference type="EMBL" id="JASDAP010000010">
    <property type="protein sequence ID" value="KAK1895467.1"/>
    <property type="molecule type" value="Genomic_DNA"/>
</dbReference>
<evidence type="ECO:0000313" key="1">
    <source>
        <dbReference type="EMBL" id="KAK1895467.1"/>
    </source>
</evidence>
<protein>
    <submittedName>
        <fullName evidence="1">Cytochrome P450 1A1</fullName>
    </submittedName>
</protein>
<evidence type="ECO:0000313" key="2">
    <source>
        <dbReference type="Proteomes" id="UP001228049"/>
    </source>
</evidence>
<reference evidence="1" key="1">
    <citation type="submission" date="2023-04" db="EMBL/GenBank/DDBJ databases">
        <title>Chromosome-level genome of Chaenocephalus aceratus.</title>
        <authorList>
            <person name="Park H."/>
        </authorList>
    </citation>
    <scope>NUCLEOTIDE SEQUENCE</scope>
    <source>
        <strain evidence="1">DE</strain>
        <tissue evidence="1">Muscle</tissue>
    </source>
</reference>
<dbReference type="Proteomes" id="UP001228049">
    <property type="component" value="Unassembled WGS sequence"/>
</dbReference>
<accession>A0AAD9C3T9</accession>
<comment type="caution">
    <text evidence="1">The sequence shown here is derived from an EMBL/GenBank/DDBJ whole genome shotgun (WGS) entry which is preliminary data.</text>
</comment>